<evidence type="ECO:0000256" key="1">
    <source>
        <dbReference type="SAM" id="Phobius"/>
    </source>
</evidence>
<sequence>MSTYSQITVILDLPFMNAKLGWMIPNNIKGTELTKIVIGIAANRLNGSGANTKQMKKKTEIVAIVMYLKVCNYLILFLAFGSLL</sequence>
<proteinExistence type="predicted"/>
<feature type="transmembrane region" description="Helical" evidence="1">
    <location>
        <begin position="61"/>
        <end position="83"/>
    </location>
</feature>
<evidence type="ECO:0000313" key="2">
    <source>
        <dbReference type="EMBL" id="NUU80073.1"/>
    </source>
</evidence>
<reference evidence="2 3" key="1">
    <citation type="submission" date="2020-05" db="EMBL/GenBank/DDBJ databases">
        <title>Genome Sequencing of Type Strains.</title>
        <authorList>
            <person name="Lemaire J.F."/>
            <person name="Inderbitzin P."/>
            <person name="Gregorio O.A."/>
            <person name="Collins S.B."/>
            <person name="Wespe N."/>
            <person name="Knight-Connoni V."/>
        </authorList>
    </citation>
    <scope>NUCLEOTIDE SEQUENCE [LARGE SCALE GENOMIC DNA]</scope>
    <source>
        <strain evidence="2 3">LMG 21957</strain>
    </source>
</reference>
<dbReference type="Proteomes" id="UP000526125">
    <property type="component" value="Unassembled WGS sequence"/>
</dbReference>
<accession>A0A7Y6C4V9</accession>
<keyword evidence="1" id="KW-0812">Transmembrane</keyword>
<gene>
    <name evidence="2" type="ORF">HP552_33325</name>
</gene>
<organism evidence="2 3">
    <name type="scientific">Paenibacillus xylanilyticus</name>
    <dbReference type="NCBI Taxonomy" id="248903"/>
    <lineage>
        <taxon>Bacteria</taxon>
        <taxon>Bacillati</taxon>
        <taxon>Bacillota</taxon>
        <taxon>Bacilli</taxon>
        <taxon>Bacillales</taxon>
        <taxon>Paenibacillaceae</taxon>
        <taxon>Paenibacillus</taxon>
    </lineage>
</organism>
<comment type="caution">
    <text evidence="2">The sequence shown here is derived from an EMBL/GenBank/DDBJ whole genome shotgun (WGS) entry which is preliminary data.</text>
</comment>
<name>A0A7Y6C4V9_9BACL</name>
<keyword evidence="1" id="KW-0472">Membrane</keyword>
<keyword evidence="1" id="KW-1133">Transmembrane helix</keyword>
<keyword evidence="3" id="KW-1185">Reference proteome</keyword>
<evidence type="ECO:0000313" key="3">
    <source>
        <dbReference type="Proteomes" id="UP000526125"/>
    </source>
</evidence>
<dbReference type="RefSeq" id="WP_175399601.1">
    <property type="nucleotide sequence ID" value="NZ_JABMCB010000206.1"/>
</dbReference>
<dbReference type="EMBL" id="JABMCB010000206">
    <property type="protein sequence ID" value="NUU80073.1"/>
    <property type="molecule type" value="Genomic_DNA"/>
</dbReference>
<dbReference type="AlphaFoldDB" id="A0A7Y6C4V9"/>
<protein>
    <submittedName>
        <fullName evidence="2">Uncharacterized protein</fullName>
    </submittedName>
</protein>